<dbReference type="PRINTS" id="PR00413">
    <property type="entry name" value="HADHALOGNASE"/>
</dbReference>
<dbReference type="InterPro" id="IPR023198">
    <property type="entry name" value="PGP-like_dom2"/>
</dbReference>
<dbReference type="RefSeq" id="WP_020636113.1">
    <property type="nucleotide sequence ID" value="NZ_KB913032.1"/>
</dbReference>
<reference evidence="1 2" key="1">
    <citation type="submission" date="2017-07" db="EMBL/GenBank/DDBJ databases">
        <title>Amycolatopsis alba DSM 44262 Genome sequencing and assembly.</title>
        <authorList>
            <person name="Kaur N."/>
            <person name="Mayilraj S."/>
        </authorList>
    </citation>
    <scope>NUCLEOTIDE SEQUENCE [LARGE SCALE GENOMIC DNA]</scope>
    <source>
        <strain evidence="1 2">DSM 44262</strain>
    </source>
</reference>
<dbReference type="InterPro" id="IPR023214">
    <property type="entry name" value="HAD_sf"/>
</dbReference>
<comment type="caution">
    <text evidence="1">The sequence shown here is derived from an EMBL/GenBank/DDBJ whole genome shotgun (WGS) entry which is preliminary data.</text>
</comment>
<gene>
    <name evidence="1" type="ORF">CFP75_24325</name>
</gene>
<keyword evidence="2" id="KW-1185">Reference proteome</keyword>
<dbReference type="PANTHER" id="PTHR43481">
    <property type="entry name" value="FRUCTOSE-1-PHOSPHATE PHOSPHATASE"/>
    <property type="match status" value="1"/>
</dbReference>
<dbReference type="OrthoDB" id="9797743at2"/>
<evidence type="ECO:0000313" key="1">
    <source>
        <dbReference type="EMBL" id="OXM47369.1"/>
    </source>
</evidence>
<proteinExistence type="predicted"/>
<dbReference type="Pfam" id="PF13419">
    <property type="entry name" value="HAD_2"/>
    <property type="match status" value="1"/>
</dbReference>
<organism evidence="1 2">
    <name type="scientific">Amycolatopsis alba DSM 44262</name>
    <dbReference type="NCBI Taxonomy" id="1125972"/>
    <lineage>
        <taxon>Bacteria</taxon>
        <taxon>Bacillati</taxon>
        <taxon>Actinomycetota</taxon>
        <taxon>Actinomycetes</taxon>
        <taxon>Pseudonocardiales</taxon>
        <taxon>Pseudonocardiaceae</taxon>
        <taxon>Amycolatopsis</taxon>
    </lineage>
</organism>
<dbReference type="SUPFAM" id="SSF56784">
    <property type="entry name" value="HAD-like"/>
    <property type="match status" value="1"/>
</dbReference>
<dbReference type="NCBIfam" id="TIGR01509">
    <property type="entry name" value="HAD-SF-IA-v3"/>
    <property type="match status" value="1"/>
</dbReference>
<dbReference type="InterPro" id="IPR051806">
    <property type="entry name" value="HAD-like_SPP"/>
</dbReference>
<dbReference type="Gene3D" id="3.40.50.1000">
    <property type="entry name" value="HAD superfamily/HAD-like"/>
    <property type="match status" value="1"/>
</dbReference>
<dbReference type="Gene3D" id="1.10.150.240">
    <property type="entry name" value="Putative phosphatase, domain 2"/>
    <property type="match status" value="1"/>
</dbReference>
<dbReference type="SFLD" id="SFLDG01129">
    <property type="entry name" value="C1.5:_HAD__Beta-PGM__Phosphata"/>
    <property type="match status" value="1"/>
</dbReference>
<dbReference type="AlphaFoldDB" id="A0A229RLK9"/>
<dbReference type="Proteomes" id="UP000215563">
    <property type="component" value="Unassembled WGS sequence"/>
</dbReference>
<dbReference type="PANTHER" id="PTHR43481:SF4">
    <property type="entry name" value="GLYCEROL-1-PHOSPHATE PHOSPHOHYDROLASE 1-RELATED"/>
    <property type="match status" value="1"/>
</dbReference>
<dbReference type="GO" id="GO:0050308">
    <property type="term" value="F:sugar-phosphatase activity"/>
    <property type="evidence" value="ECO:0007669"/>
    <property type="project" value="TreeGrafter"/>
</dbReference>
<name>A0A229RLK9_AMYAL</name>
<sequence>MTLSPDTGSYRALIFDFDGTLVDTGDVNVIAVQAALTEHGCPGISLDWLRTVNLGDLSELRYRLRHEQATELRCTDDQLCTSASAQWRPRAGMVREIAIVAKVLRAATIPVAVASVNDIRNVRAGLAATGLLPLINTIVTRADVARLKPAPDAYLLAAERLAVPPRDCLAFEDTEHGIRAARDAGMDVVDVRPYLADDHREVPHAL</sequence>
<dbReference type="EMBL" id="NMQU01000076">
    <property type="protein sequence ID" value="OXM47369.1"/>
    <property type="molecule type" value="Genomic_DNA"/>
</dbReference>
<dbReference type="InterPro" id="IPR006439">
    <property type="entry name" value="HAD-SF_hydro_IA"/>
</dbReference>
<dbReference type="InterPro" id="IPR041492">
    <property type="entry name" value="HAD_2"/>
</dbReference>
<accession>A0A229RLK9</accession>
<evidence type="ECO:0000313" key="2">
    <source>
        <dbReference type="Proteomes" id="UP000215563"/>
    </source>
</evidence>
<dbReference type="InterPro" id="IPR036412">
    <property type="entry name" value="HAD-like_sf"/>
</dbReference>
<dbReference type="CDD" id="cd07505">
    <property type="entry name" value="HAD_BPGM-like"/>
    <property type="match status" value="1"/>
</dbReference>
<dbReference type="SFLD" id="SFLDS00003">
    <property type="entry name" value="Haloacid_Dehalogenase"/>
    <property type="match status" value="1"/>
</dbReference>
<protein>
    <submittedName>
        <fullName evidence="1">HAD family phosphatase</fullName>
    </submittedName>
</protein>